<reference evidence="1 2" key="1">
    <citation type="journal article" date="2011" name="J. Bacteriol.">
        <title>Complete genome sequence of the obligate piezophilic hyperthermophilic archaeon Pyrococcus yayanosii CH1.</title>
        <authorList>
            <person name="Jun X."/>
            <person name="Lupeng L."/>
            <person name="Minjuan X."/>
            <person name="Oger P."/>
            <person name="Fengping W."/>
            <person name="Jebbar M."/>
            <person name="Xiang X."/>
        </authorList>
    </citation>
    <scope>NUCLEOTIDE SEQUENCE [LARGE SCALE GENOMIC DNA]</scope>
    <source>
        <strain evidence="2">CH1 / JCM 16557</strain>
    </source>
</reference>
<keyword evidence="2" id="KW-1185">Reference proteome</keyword>
<evidence type="ECO:0000313" key="2">
    <source>
        <dbReference type="Proteomes" id="UP000008386"/>
    </source>
</evidence>
<dbReference type="EMBL" id="CP002779">
    <property type="protein sequence ID" value="AEH24661.1"/>
    <property type="molecule type" value="Genomic_DNA"/>
</dbReference>
<protein>
    <submittedName>
        <fullName evidence="1">Uncharacterized protein</fullName>
    </submittedName>
</protein>
<dbReference type="AlphaFoldDB" id="F8AEI2"/>
<proteinExistence type="predicted"/>
<accession>F8AEI2</accession>
<dbReference type="KEGG" id="pya:PYCH_09760"/>
<dbReference type="Proteomes" id="UP000008386">
    <property type="component" value="Chromosome"/>
</dbReference>
<dbReference type="HOGENOM" id="CLU_3302888_0_0_2"/>
<evidence type="ECO:0000313" key="1">
    <source>
        <dbReference type="EMBL" id="AEH24661.1"/>
    </source>
</evidence>
<gene>
    <name evidence="1" type="ordered locus">PYCH_09760</name>
</gene>
<dbReference type="eggNOG" id="arCOG01856">
    <property type="taxonomic scope" value="Archaea"/>
</dbReference>
<name>F8AEI2_PYRYC</name>
<sequence>MLAINVQRRILRDIVAVLKDEGFNRVRIYNELGLLLEEG</sequence>
<organism evidence="1 2">
    <name type="scientific">Pyrococcus yayanosii (strain CH1 / JCM 16557)</name>
    <dbReference type="NCBI Taxonomy" id="529709"/>
    <lineage>
        <taxon>Archaea</taxon>
        <taxon>Methanobacteriati</taxon>
        <taxon>Methanobacteriota</taxon>
        <taxon>Thermococci</taxon>
        <taxon>Thermococcales</taxon>
        <taxon>Thermococcaceae</taxon>
        <taxon>Pyrococcus</taxon>
    </lineage>
</organism>
<dbReference type="STRING" id="529709.PYCH_09760"/>